<dbReference type="Proteomes" id="UP000659124">
    <property type="component" value="Unassembled WGS sequence"/>
</dbReference>
<comment type="caution">
    <text evidence="2">The sequence shown here is derived from an EMBL/GenBank/DDBJ whole genome shotgun (WGS) entry which is preliminary data.</text>
</comment>
<dbReference type="Pfam" id="PF01381">
    <property type="entry name" value="HTH_3"/>
    <property type="match status" value="1"/>
</dbReference>
<organism evidence="2 3">
    <name type="scientific">Chitinophaga qingshengii</name>
    <dbReference type="NCBI Taxonomy" id="1569794"/>
    <lineage>
        <taxon>Bacteria</taxon>
        <taxon>Pseudomonadati</taxon>
        <taxon>Bacteroidota</taxon>
        <taxon>Chitinophagia</taxon>
        <taxon>Chitinophagales</taxon>
        <taxon>Chitinophagaceae</taxon>
        <taxon>Chitinophaga</taxon>
    </lineage>
</organism>
<dbReference type="InterPro" id="IPR001387">
    <property type="entry name" value="Cro/C1-type_HTH"/>
</dbReference>
<evidence type="ECO:0000313" key="2">
    <source>
        <dbReference type="EMBL" id="MBC9934528.1"/>
    </source>
</evidence>
<keyword evidence="3" id="KW-1185">Reference proteome</keyword>
<gene>
    <name evidence="2" type="ORF">ICL07_29345</name>
</gene>
<dbReference type="InterPro" id="IPR010982">
    <property type="entry name" value="Lambda_DNA-bd_dom_sf"/>
</dbReference>
<evidence type="ECO:0000313" key="3">
    <source>
        <dbReference type="Proteomes" id="UP000659124"/>
    </source>
</evidence>
<proteinExistence type="predicted"/>
<dbReference type="EMBL" id="JACVFC010000006">
    <property type="protein sequence ID" value="MBC9934528.1"/>
    <property type="molecule type" value="Genomic_DNA"/>
</dbReference>
<dbReference type="SUPFAM" id="SSF47413">
    <property type="entry name" value="lambda repressor-like DNA-binding domains"/>
    <property type="match status" value="1"/>
</dbReference>
<evidence type="ECO:0000259" key="1">
    <source>
        <dbReference type="Pfam" id="PF01381"/>
    </source>
</evidence>
<protein>
    <submittedName>
        <fullName evidence="2">Helix-turn-helix transcriptional regulator</fullName>
    </submittedName>
</protein>
<name>A0ABR7TXX1_9BACT</name>
<sequence length="129" mass="14713">MTKYIFIVERTSTGYSAYAREMSKLPVSTTGKNMRELNKNILEATNLYRELVDLKPATKENIVIRLDMQQFFEYYNVISVKGLAERIGMNPSLLSQYANGIKKPSTKQAHKILDGIKEVGMELSKLEFA</sequence>
<reference evidence="2 3" key="1">
    <citation type="submission" date="2020-09" db="EMBL/GenBank/DDBJ databases">
        <title>Genome sequences of type strains of Chitinophaga qingshengii and Chitinophaga varians.</title>
        <authorList>
            <person name="Kittiwongwattana C."/>
        </authorList>
    </citation>
    <scope>NUCLEOTIDE SEQUENCE [LARGE SCALE GENOMIC DNA]</scope>
    <source>
        <strain evidence="2 3">JCM 30026</strain>
    </source>
</reference>
<feature type="domain" description="HTH cro/C1-type" evidence="1">
    <location>
        <begin position="79"/>
        <end position="114"/>
    </location>
</feature>
<accession>A0ABR7TXX1</accession>
<dbReference type="CDD" id="cd00093">
    <property type="entry name" value="HTH_XRE"/>
    <property type="match status" value="1"/>
</dbReference>